<dbReference type="EMBL" id="JACCQK010000036">
    <property type="protein sequence ID" value="MBG0778500.1"/>
    <property type="molecule type" value="Genomic_DNA"/>
</dbReference>
<dbReference type="GO" id="GO:0005524">
    <property type="term" value="F:ATP binding"/>
    <property type="evidence" value="ECO:0007669"/>
    <property type="project" value="UniProtKB-KW"/>
</dbReference>
<dbReference type="PANTHER" id="PTHR42918">
    <property type="entry name" value="LYSYL-TRNA SYNTHETASE"/>
    <property type="match status" value="1"/>
</dbReference>
<dbReference type="NCBIfam" id="TIGR00462">
    <property type="entry name" value="genX"/>
    <property type="match status" value="1"/>
</dbReference>
<evidence type="ECO:0000313" key="6">
    <source>
        <dbReference type="Proteomes" id="UP000706172"/>
    </source>
</evidence>
<dbReference type="GO" id="GO:0006430">
    <property type="term" value="P:lysyl-tRNA aminoacylation"/>
    <property type="evidence" value="ECO:0007669"/>
    <property type="project" value="InterPro"/>
</dbReference>
<sequence length="303" mass="34533">MSRCLQGRNLETRARVIRLIRRFFHDHQYLEVETPVRSPAVIPEAHIDPILSETHFLMASPELYMKRLLARGYPKIFQICKCFRKNERGRFHLPEMTLLEWYGAGDTYLDLMDQCQSLVQYIAQELGMPGRLCYQGETLDLARPFQRLSVHRAFETHTGISCDQALADGRFDDIMGFEIEPGLGRNQPVFLMDYPKSLASLAALHPDNPGLAQRCEFYMAGIELANGFTELTDADVQRDRFKEQNRIRQSVGMPPLPMPDRFLSELKEMPSCAGIALGVDRLVMLFADAPSIDQVVAFTPESC</sequence>
<evidence type="ECO:0000313" key="5">
    <source>
        <dbReference type="EMBL" id="MBG0778500.1"/>
    </source>
</evidence>
<accession>A0A931G7S3</accession>
<name>A0A931G7S3_9BACT</name>
<dbReference type="InterPro" id="IPR004525">
    <property type="entry name" value="EpmA"/>
</dbReference>
<organism evidence="5 6">
    <name type="scientific">Desulfotignum balticum</name>
    <dbReference type="NCBI Taxonomy" id="115781"/>
    <lineage>
        <taxon>Bacteria</taxon>
        <taxon>Pseudomonadati</taxon>
        <taxon>Thermodesulfobacteriota</taxon>
        <taxon>Desulfobacteria</taxon>
        <taxon>Desulfobacterales</taxon>
        <taxon>Desulfobacteraceae</taxon>
        <taxon>Desulfotignum</taxon>
    </lineage>
</organism>
<dbReference type="InterPro" id="IPR045864">
    <property type="entry name" value="aa-tRNA-synth_II/BPL/LPL"/>
</dbReference>
<dbReference type="AlphaFoldDB" id="A0A931G7S3"/>
<dbReference type="SUPFAM" id="SSF55681">
    <property type="entry name" value="Class II aaRS and biotin synthetases"/>
    <property type="match status" value="1"/>
</dbReference>
<evidence type="ECO:0000259" key="4">
    <source>
        <dbReference type="PROSITE" id="PS50862"/>
    </source>
</evidence>
<dbReference type="Gene3D" id="3.30.930.10">
    <property type="entry name" value="Bira Bifunctional Protein, Domain 2"/>
    <property type="match status" value="1"/>
</dbReference>
<dbReference type="GO" id="GO:0005829">
    <property type="term" value="C:cytosol"/>
    <property type="evidence" value="ECO:0007669"/>
    <property type="project" value="TreeGrafter"/>
</dbReference>
<keyword evidence="2" id="KW-0547">Nucleotide-binding</keyword>
<dbReference type="PROSITE" id="PS50862">
    <property type="entry name" value="AA_TRNA_LIGASE_II"/>
    <property type="match status" value="1"/>
</dbReference>
<evidence type="ECO:0000256" key="1">
    <source>
        <dbReference type="ARBA" id="ARBA00022598"/>
    </source>
</evidence>
<comment type="caution">
    <text evidence="5">The sequence shown here is derived from an EMBL/GenBank/DDBJ whole genome shotgun (WGS) entry which is preliminary data.</text>
</comment>
<keyword evidence="3" id="KW-0067">ATP-binding</keyword>
<evidence type="ECO:0000256" key="2">
    <source>
        <dbReference type="ARBA" id="ARBA00022741"/>
    </source>
</evidence>
<reference evidence="5" key="1">
    <citation type="submission" date="2020-07" db="EMBL/GenBank/DDBJ databases">
        <title>Severe corrosion of carbon steel in oil field produced water can be linked to methanogenic archaea containing a special type of NiFe hydrogenase.</title>
        <authorList>
            <person name="Lahme S."/>
            <person name="Mand J."/>
            <person name="Longwell J."/>
            <person name="Smith R."/>
            <person name="Enning D."/>
        </authorList>
    </citation>
    <scope>NUCLEOTIDE SEQUENCE</scope>
    <source>
        <strain evidence="5">MIC098Bin6</strain>
    </source>
</reference>
<dbReference type="InterPro" id="IPR006195">
    <property type="entry name" value="aa-tRNA-synth_II"/>
</dbReference>
<keyword evidence="1" id="KW-0436">Ligase</keyword>
<dbReference type="PANTHER" id="PTHR42918:SF6">
    <property type="entry name" value="ELONGATION FACTOR P--(R)-BETA-LYSINE LIGASE"/>
    <property type="match status" value="1"/>
</dbReference>
<dbReference type="InterPro" id="IPR004364">
    <property type="entry name" value="Aa-tRNA-synt_II"/>
</dbReference>
<protein>
    <submittedName>
        <fullName evidence="5">EF-P lysine aminoacylase GenX</fullName>
    </submittedName>
</protein>
<feature type="domain" description="Aminoacyl-transfer RNA synthetases class-II family profile" evidence="4">
    <location>
        <begin position="13"/>
        <end position="300"/>
    </location>
</feature>
<gene>
    <name evidence="5" type="primary">genX</name>
    <name evidence="5" type="ORF">H0S81_01020</name>
</gene>
<dbReference type="GO" id="GO:0004824">
    <property type="term" value="F:lysine-tRNA ligase activity"/>
    <property type="evidence" value="ECO:0007669"/>
    <property type="project" value="InterPro"/>
</dbReference>
<dbReference type="Pfam" id="PF00152">
    <property type="entry name" value="tRNA-synt_2"/>
    <property type="match status" value="1"/>
</dbReference>
<proteinExistence type="predicted"/>
<dbReference type="Proteomes" id="UP000706172">
    <property type="component" value="Unassembled WGS sequence"/>
</dbReference>
<evidence type="ECO:0000256" key="3">
    <source>
        <dbReference type="ARBA" id="ARBA00022840"/>
    </source>
</evidence>
<dbReference type="GO" id="GO:0000049">
    <property type="term" value="F:tRNA binding"/>
    <property type="evidence" value="ECO:0007669"/>
    <property type="project" value="TreeGrafter"/>
</dbReference>